<proteinExistence type="predicted"/>
<dbReference type="AlphaFoldDB" id="A0A2W5K4B7"/>
<comment type="caution">
    <text evidence="1">The sequence shown here is derived from an EMBL/GenBank/DDBJ whole genome shotgun (WGS) entry which is preliminary data.</text>
</comment>
<evidence type="ECO:0000313" key="2">
    <source>
        <dbReference type="Proteomes" id="UP000249577"/>
    </source>
</evidence>
<protein>
    <submittedName>
        <fullName evidence="1">Uncharacterized protein</fullName>
    </submittedName>
</protein>
<organism evidence="1 2">
    <name type="scientific">Ancylobacter novellus</name>
    <name type="common">Thiobacillus novellus</name>
    <dbReference type="NCBI Taxonomy" id="921"/>
    <lineage>
        <taxon>Bacteria</taxon>
        <taxon>Pseudomonadati</taxon>
        <taxon>Pseudomonadota</taxon>
        <taxon>Alphaproteobacteria</taxon>
        <taxon>Hyphomicrobiales</taxon>
        <taxon>Xanthobacteraceae</taxon>
        <taxon>Ancylobacter</taxon>
    </lineage>
</organism>
<sequence length="177" mass="18801">MTQWLNAARVTPRNPSTAQVHVVAAFALEFGYLMEQHLVDMTLATPDGLRLPIASRNAVIEEARCLRSGETAPKSSMIRSQRSGASAEPFRPSAHSLAIVSASAGATAPSACSASTSTLIIVSAISMRSSLRFVVEAAARMLGARGGGSIRWRRAKPATIAIFGMSVRAALYPYKVR</sequence>
<dbReference type="EMBL" id="QFPN01000014">
    <property type="protein sequence ID" value="PZQ10749.1"/>
    <property type="molecule type" value="Genomic_DNA"/>
</dbReference>
<reference evidence="1 2" key="1">
    <citation type="submission" date="2017-08" db="EMBL/GenBank/DDBJ databases">
        <title>Infants hospitalized years apart are colonized by the same room-sourced microbial strains.</title>
        <authorList>
            <person name="Brooks B."/>
            <person name="Olm M.R."/>
            <person name="Firek B.A."/>
            <person name="Baker R."/>
            <person name="Thomas B.C."/>
            <person name="Morowitz M.J."/>
            <person name="Banfield J.F."/>
        </authorList>
    </citation>
    <scope>NUCLEOTIDE SEQUENCE [LARGE SCALE GENOMIC DNA]</scope>
    <source>
        <strain evidence="1">S2_005_003_R2_43</strain>
    </source>
</reference>
<name>A0A2W5K4B7_ANCNO</name>
<evidence type="ECO:0000313" key="1">
    <source>
        <dbReference type="EMBL" id="PZQ10749.1"/>
    </source>
</evidence>
<accession>A0A2W5K4B7</accession>
<gene>
    <name evidence="1" type="ORF">DI565_19410</name>
</gene>
<dbReference type="Proteomes" id="UP000249577">
    <property type="component" value="Unassembled WGS sequence"/>
</dbReference>